<dbReference type="Pfam" id="PF00155">
    <property type="entry name" value="Aminotran_1_2"/>
    <property type="match status" value="1"/>
</dbReference>
<comment type="similarity">
    <text evidence="1">In the C-terminal section; belongs to the class-I pyridoxal-phosphate-dependent aminotransferase family.</text>
</comment>
<dbReference type="RefSeq" id="WP_086599520.1">
    <property type="nucleotide sequence ID" value="NZ_NGFN01000013.1"/>
</dbReference>
<evidence type="ECO:0000313" key="7">
    <source>
        <dbReference type="EMBL" id="OUD04467.1"/>
    </source>
</evidence>
<dbReference type="InterPro" id="IPR000524">
    <property type="entry name" value="Tscrpt_reg_HTH_GntR"/>
</dbReference>
<dbReference type="GO" id="GO:0003677">
    <property type="term" value="F:DNA binding"/>
    <property type="evidence" value="ECO:0007669"/>
    <property type="project" value="UniProtKB-KW"/>
</dbReference>
<evidence type="ECO:0000256" key="5">
    <source>
        <dbReference type="ARBA" id="ARBA00023163"/>
    </source>
</evidence>
<gene>
    <name evidence="7" type="ORF">CA983_04215</name>
</gene>
<sequence length="476" mass="51244">MDRNEPASPAWELLLPAASAPARRRGRSLQAALREAVRSGRLAPGTRLPSSRDLAADLGVSRGLVTEAYEQLTAEGYLRSGRGAGTWVGSAVRAARPRAHDLAPRSPGARADFVPGTPDLSLFPRSAWAAAQRGVLAELPHHELGYPDPRGLPRLRTALAELLARRRGVVADPERIVVVSGVAQAATLLGFALHARGVRTVGVEDPGSPQHDALYASAGATAVPLPVDGEGIALEPLRASGVRAVVTTPAHQFPTGIAYSARRRAGLLDWARSVDGLVLEDDYDGDFRYDRAPVGALQGLDPDRVAYTGSVSKSLAPGLRLGWLLVPESWAEEIVERKRTMDLGHPALDQALFARFLERGDYDRQLRRCQRAYRERRDALTTALDEHFPGSRVSGIAAGLHVIATLPERYGPEERFLARVTAAGVAVRPLSAYAHPRTAREETDGPKRTRLVLGYAHVPPARIHEGIRLMAQAATG</sequence>
<dbReference type="Pfam" id="PF00392">
    <property type="entry name" value="GntR"/>
    <property type="match status" value="1"/>
</dbReference>
<dbReference type="InterPro" id="IPR036388">
    <property type="entry name" value="WH-like_DNA-bd_sf"/>
</dbReference>
<dbReference type="SUPFAM" id="SSF53383">
    <property type="entry name" value="PLP-dependent transferases"/>
    <property type="match status" value="1"/>
</dbReference>
<evidence type="ECO:0000256" key="3">
    <source>
        <dbReference type="ARBA" id="ARBA00023015"/>
    </source>
</evidence>
<organism evidence="7 8">
    <name type="scientific">Streptomyces swartbergensis</name>
    <dbReference type="NCBI Taxonomy" id="487165"/>
    <lineage>
        <taxon>Bacteria</taxon>
        <taxon>Bacillati</taxon>
        <taxon>Actinomycetota</taxon>
        <taxon>Actinomycetes</taxon>
        <taxon>Kitasatosporales</taxon>
        <taxon>Streptomycetaceae</taxon>
        <taxon>Streptomyces</taxon>
    </lineage>
</organism>
<comment type="caution">
    <text evidence="7">The sequence shown here is derived from an EMBL/GenBank/DDBJ whole genome shotgun (WGS) entry which is preliminary data.</text>
</comment>
<reference evidence="7 8" key="1">
    <citation type="submission" date="2017-05" db="EMBL/GenBank/DDBJ databases">
        <title>Biotechnological potential of actinobacteria isolated from South African environments.</title>
        <authorList>
            <person name="Le Roes-Hill M."/>
            <person name="Prins A."/>
            <person name="Durrell K.A."/>
        </authorList>
    </citation>
    <scope>NUCLEOTIDE SEQUENCE [LARGE SCALE GENOMIC DNA]</scope>
    <source>
        <strain evidence="7 8">HMC13</strain>
    </source>
</reference>
<proteinExistence type="inferred from homology"/>
<name>A0A243S9V6_9ACTN</name>
<dbReference type="InterPro" id="IPR051446">
    <property type="entry name" value="HTH_trans_reg/aminotransferase"/>
</dbReference>
<feature type="domain" description="HTH gntR-type" evidence="6">
    <location>
        <begin position="23"/>
        <end position="91"/>
    </location>
</feature>
<dbReference type="EMBL" id="NGFN01000013">
    <property type="protein sequence ID" value="OUD04467.1"/>
    <property type="molecule type" value="Genomic_DNA"/>
</dbReference>
<protein>
    <submittedName>
        <fullName evidence="7">GntR family transcriptional regulator</fullName>
    </submittedName>
</protein>
<dbReference type="SMART" id="SM00345">
    <property type="entry name" value="HTH_GNTR"/>
    <property type="match status" value="1"/>
</dbReference>
<dbReference type="PANTHER" id="PTHR46577">
    <property type="entry name" value="HTH-TYPE TRANSCRIPTIONAL REGULATORY PROTEIN GABR"/>
    <property type="match status" value="1"/>
</dbReference>
<keyword evidence="4" id="KW-0238">DNA-binding</keyword>
<keyword evidence="3" id="KW-0805">Transcription regulation</keyword>
<dbReference type="InterPro" id="IPR004839">
    <property type="entry name" value="Aminotransferase_I/II_large"/>
</dbReference>
<evidence type="ECO:0000256" key="1">
    <source>
        <dbReference type="ARBA" id="ARBA00005384"/>
    </source>
</evidence>
<dbReference type="CDD" id="cd00609">
    <property type="entry name" value="AAT_like"/>
    <property type="match status" value="1"/>
</dbReference>
<dbReference type="InterPro" id="IPR036390">
    <property type="entry name" value="WH_DNA-bd_sf"/>
</dbReference>
<dbReference type="GO" id="GO:0003700">
    <property type="term" value="F:DNA-binding transcription factor activity"/>
    <property type="evidence" value="ECO:0007669"/>
    <property type="project" value="InterPro"/>
</dbReference>
<dbReference type="SUPFAM" id="SSF46785">
    <property type="entry name" value="Winged helix' DNA-binding domain"/>
    <property type="match status" value="1"/>
</dbReference>
<dbReference type="GO" id="GO:0030170">
    <property type="term" value="F:pyridoxal phosphate binding"/>
    <property type="evidence" value="ECO:0007669"/>
    <property type="project" value="InterPro"/>
</dbReference>
<dbReference type="Gene3D" id="1.10.10.10">
    <property type="entry name" value="Winged helix-like DNA-binding domain superfamily/Winged helix DNA-binding domain"/>
    <property type="match status" value="1"/>
</dbReference>
<evidence type="ECO:0000256" key="2">
    <source>
        <dbReference type="ARBA" id="ARBA00022898"/>
    </source>
</evidence>
<dbReference type="PROSITE" id="PS50949">
    <property type="entry name" value="HTH_GNTR"/>
    <property type="match status" value="1"/>
</dbReference>
<evidence type="ECO:0000259" key="6">
    <source>
        <dbReference type="PROSITE" id="PS50949"/>
    </source>
</evidence>
<dbReference type="InterPro" id="IPR015424">
    <property type="entry name" value="PyrdxlP-dep_Trfase"/>
</dbReference>
<dbReference type="InterPro" id="IPR015421">
    <property type="entry name" value="PyrdxlP-dep_Trfase_major"/>
</dbReference>
<keyword evidence="2" id="KW-0663">Pyridoxal phosphate</keyword>
<evidence type="ECO:0000313" key="8">
    <source>
        <dbReference type="Proteomes" id="UP000195105"/>
    </source>
</evidence>
<dbReference type="Proteomes" id="UP000195105">
    <property type="component" value="Unassembled WGS sequence"/>
</dbReference>
<accession>A0A243S9V6</accession>
<keyword evidence="5" id="KW-0804">Transcription</keyword>
<evidence type="ECO:0000256" key="4">
    <source>
        <dbReference type="ARBA" id="ARBA00023125"/>
    </source>
</evidence>
<dbReference type="PANTHER" id="PTHR46577:SF1">
    <property type="entry name" value="HTH-TYPE TRANSCRIPTIONAL REGULATORY PROTEIN GABR"/>
    <property type="match status" value="1"/>
</dbReference>
<dbReference type="PRINTS" id="PR00035">
    <property type="entry name" value="HTHGNTR"/>
</dbReference>
<dbReference type="Gene3D" id="3.40.640.10">
    <property type="entry name" value="Type I PLP-dependent aspartate aminotransferase-like (Major domain)"/>
    <property type="match status" value="1"/>
</dbReference>
<keyword evidence="8" id="KW-1185">Reference proteome</keyword>
<dbReference type="AlphaFoldDB" id="A0A243S9V6"/>
<dbReference type="CDD" id="cd07377">
    <property type="entry name" value="WHTH_GntR"/>
    <property type="match status" value="1"/>
</dbReference>